<evidence type="ECO:0000256" key="1">
    <source>
        <dbReference type="SAM" id="Phobius"/>
    </source>
</evidence>
<gene>
    <name evidence="2" type="ORF">HELGO_WM3241</name>
</gene>
<protein>
    <submittedName>
        <fullName evidence="2">Uncharacterized protein</fullName>
    </submittedName>
</protein>
<organism evidence="2">
    <name type="scientific">uncultured Sulfurovum sp</name>
    <dbReference type="NCBI Taxonomy" id="269237"/>
    <lineage>
        <taxon>Bacteria</taxon>
        <taxon>Pseudomonadati</taxon>
        <taxon>Campylobacterota</taxon>
        <taxon>Epsilonproteobacteria</taxon>
        <taxon>Campylobacterales</taxon>
        <taxon>Sulfurovaceae</taxon>
        <taxon>Sulfurovum</taxon>
        <taxon>environmental samples</taxon>
    </lineage>
</organism>
<dbReference type="AlphaFoldDB" id="A0A6S6SNE2"/>
<feature type="transmembrane region" description="Helical" evidence="1">
    <location>
        <begin position="21"/>
        <end position="41"/>
    </location>
</feature>
<keyword evidence="1" id="KW-0472">Membrane</keyword>
<name>A0A6S6SNE2_9BACT</name>
<keyword evidence="1" id="KW-1133">Transmembrane helix</keyword>
<dbReference type="EMBL" id="CACVAS010000047">
    <property type="protein sequence ID" value="CAA6806907.1"/>
    <property type="molecule type" value="Genomic_DNA"/>
</dbReference>
<proteinExistence type="predicted"/>
<accession>A0A6S6SNE2</accession>
<sequence length="451" mass="52456">MGGYKHNLEEQKALQDYRSENSWFVLLGVFLFAVVVIFFLYDEETPLITYFFNFPFFNNKLFYGVSFIFLVGIRWWWYGLPKSIVKVFEKIPMTDTFKDEINYTELISGKQAILENFFYPPVDVVDSMPRIYNMKFLSSKNLSIQNLFNYCPIKKEIDPNGTYRVISYFRDHHREKLEEQLDSGTTSQKKSASIALERYRKNYYPGGKSVTSKQEDLYEDLFSVIEGMLDSYGGVIILKISSPLSISFRRDNNDRLKVSSFSVDESISVYKENKVYFSIDMIYDTARSLSILFNEYLDSFSLSKSRLSDKSLHLNVQDDEEKQKVIDFFKIVITRRLLLNYGAIPSGWLVGRIENYDLRAVISAVDRELIPVITKVNDGSNPVFGNDVFASEFLFLYWSFMKSSEIEGVIESIDWCFNAVKDVNEMEARDIAKEEQAKETDLLFDDMGETA</sequence>
<feature type="transmembrane region" description="Helical" evidence="1">
    <location>
        <begin position="61"/>
        <end position="80"/>
    </location>
</feature>
<evidence type="ECO:0000313" key="2">
    <source>
        <dbReference type="EMBL" id="CAA6806907.1"/>
    </source>
</evidence>
<reference evidence="2" key="1">
    <citation type="submission" date="2020-01" db="EMBL/GenBank/DDBJ databases">
        <authorList>
            <person name="Meier V. D."/>
            <person name="Meier V D."/>
        </authorList>
    </citation>
    <scope>NUCLEOTIDE SEQUENCE</scope>
    <source>
        <strain evidence="2">HLG_WM_MAG_01</strain>
    </source>
</reference>
<keyword evidence="1" id="KW-0812">Transmembrane</keyword>